<keyword evidence="4" id="KW-1185">Reference proteome</keyword>
<reference evidence="3 4" key="1">
    <citation type="submission" date="2009-11" db="EMBL/GenBank/DDBJ databases">
        <title>Annotation of Allomyces macrogynus ATCC 38327.</title>
        <authorList>
            <consortium name="The Broad Institute Genome Sequencing Platform"/>
            <person name="Russ C."/>
            <person name="Cuomo C."/>
            <person name="Burger G."/>
            <person name="Gray M.W."/>
            <person name="Holland P.W.H."/>
            <person name="King N."/>
            <person name="Lang F.B.F."/>
            <person name="Roger A.J."/>
            <person name="Ruiz-Trillo I."/>
            <person name="Young S.K."/>
            <person name="Zeng Q."/>
            <person name="Gargeya S."/>
            <person name="Fitzgerald M."/>
            <person name="Haas B."/>
            <person name="Abouelleil A."/>
            <person name="Alvarado L."/>
            <person name="Arachchi H.M."/>
            <person name="Berlin A."/>
            <person name="Chapman S.B."/>
            <person name="Gearin G."/>
            <person name="Goldberg J."/>
            <person name="Griggs A."/>
            <person name="Gujja S."/>
            <person name="Hansen M."/>
            <person name="Heiman D."/>
            <person name="Howarth C."/>
            <person name="Larimer J."/>
            <person name="Lui A."/>
            <person name="MacDonald P.J.P."/>
            <person name="McCowen C."/>
            <person name="Montmayeur A."/>
            <person name="Murphy C."/>
            <person name="Neiman D."/>
            <person name="Pearson M."/>
            <person name="Priest M."/>
            <person name="Roberts A."/>
            <person name="Saif S."/>
            <person name="Shea T."/>
            <person name="Sisk P."/>
            <person name="Stolte C."/>
            <person name="Sykes S."/>
            <person name="Wortman J."/>
            <person name="Nusbaum C."/>
            <person name="Birren B."/>
        </authorList>
    </citation>
    <scope>NUCLEOTIDE SEQUENCE [LARGE SCALE GENOMIC DNA]</scope>
    <source>
        <strain evidence="3 4">ATCC 38327</strain>
    </source>
</reference>
<evidence type="ECO:0000256" key="1">
    <source>
        <dbReference type="SAM" id="MobiDB-lite"/>
    </source>
</evidence>
<organism evidence="3 4">
    <name type="scientific">Allomyces macrogynus (strain ATCC 38327)</name>
    <name type="common">Allomyces javanicus var. macrogynus</name>
    <dbReference type="NCBI Taxonomy" id="578462"/>
    <lineage>
        <taxon>Eukaryota</taxon>
        <taxon>Fungi</taxon>
        <taxon>Fungi incertae sedis</taxon>
        <taxon>Blastocladiomycota</taxon>
        <taxon>Blastocladiomycetes</taxon>
        <taxon>Blastocladiales</taxon>
        <taxon>Blastocladiaceae</taxon>
        <taxon>Allomyces</taxon>
    </lineage>
</organism>
<sequence>MPTATLRRSRRADAAPRASGTSSSAGNANEATPALGTSAAAAPWNSYDEDRQRRRWQWIAFAAAVAVVGVGIGCALALYFPLHAVETSRFRDEFKSACEQNVRLLDVAFNRQLAGTLLNAAAYVSSVPNVREEALVMYANNSSLDRNTTFSLSNAPVLSYDQLAQIESHYGRTVWPKPLPPKDAVLVDGRPILSPVLFMCD</sequence>
<feature type="transmembrane region" description="Helical" evidence="2">
    <location>
        <begin position="58"/>
        <end position="82"/>
    </location>
</feature>
<keyword evidence="2" id="KW-0812">Transmembrane</keyword>
<evidence type="ECO:0000313" key="3">
    <source>
        <dbReference type="EMBL" id="KNE65203.1"/>
    </source>
</evidence>
<dbReference type="VEuPathDB" id="FungiDB:AMAG_19439"/>
<dbReference type="Proteomes" id="UP000054350">
    <property type="component" value="Unassembled WGS sequence"/>
</dbReference>
<reference evidence="4" key="2">
    <citation type="submission" date="2009-11" db="EMBL/GenBank/DDBJ databases">
        <title>The Genome Sequence of Allomyces macrogynus strain ATCC 38327.</title>
        <authorList>
            <consortium name="The Broad Institute Genome Sequencing Platform"/>
            <person name="Russ C."/>
            <person name="Cuomo C."/>
            <person name="Shea T."/>
            <person name="Young S.K."/>
            <person name="Zeng Q."/>
            <person name="Koehrsen M."/>
            <person name="Haas B."/>
            <person name="Borodovsky M."/>
            <person name="Guigo R."/>
            <person name="Alvarado L."/>
            <person name="Berlin A."/>
            <person name="Borenstein D."/>
            <person name="Chen Z."/>
            <person name="Engels R."/>
            <person name="Freedman E."/>
            <person name="Gellesch M."/>
            <person name="Goldberg J."/>
            <person name="Griggs A."/>
            <person name="Gujja S."/>
            <person name="Heiman D."/>
            <person name="Hepburn T."/>
            <person name="Howarth C."/>
            <person name="Jen D."/>
            <person name="Larson L."/>
            <person name="Lewis B."/>
            <person name="Mehta T."/>
            <person name="Park D."/>
            <person name="Pearson M."/>
            <person name="Roberts A."/>
            <person name="Saif S."/>
            <person name="Shenoy N."/>
            <person name="Sisk P."/>
            <person name="Stolte C."/>
            <person name="Sykes S."/>
            <person name="Walk T."/>
            <person name="White J."/>
            <person name="Yandava C."/>
            <person name="Burger G."/>
            <person name="Gray M.W."/>
            <person name="Holland P.W.H."/>
            <person name="King N."/>
            <person name="Lang F.B.F."/>
            <person name="Roger A.J."/>
            <person name="Ruiz-Trillo I."/>
            <person name="Lander E."/>
            <person name="Nusbaum C."/>
        </authorList>
    </citation>
    <scope>NUCLEOTIDE SEQUENCE [LARGE SCALE GENOMIC DNA]</scope>
    <source>
        <strain evidence="4">ATCC 38327</strain>
    </source>
</reference>
<evidence type="ECO:0000313" key="4">
    <source>
        <dbReference type="Proteomes" id="UP000054350"/>
    </source>
</evidence>
<accession>A0A0L0SRL3</accession>
<evidence type="ECO:0000256" key="2">
    <source>
        <dbReference type="SAM" id="Phobius"/>
    </source>
</evidence>
<keyword evidence="2" id="KW-1133">Transmembrane helix</keyword>
<name>A0A0L0SRL3_ALLM3</name>
<feature type="region of interest" description="Disordered" evidence="1">
    <location>
        <begin position="1"/>
        <end position="32"/>
    </location>
</feature>
<dbReference type="EMBL" id="GG745346">
    <property type="protein sequence ID" value="KNE65203.1"/>
    <property type="molecule type" value="Genomic_DNA"/>
</dbReference>
<protein>
    <submittedName>
        <fullName evidence="3">Uncharacterized protein</fullName>
    </submittedName>
</protein>
<keyword evidence="2" id="KW-0472">Membrane</keyword>
<gene>
    <name evidence="3" type="ORF">AMAG_19439</name>
</gene>
<dbReference type="AlphaFoldDB" id="A0A0L0SRL3"/>
<feature type="compositionally biased region" description="Low complexity" evidence="1">
    <location>
        <begin position="15"/>
        <end position="32"/>
    </location>
</feature>
<proteinExistence type="predicted"/>